<organism evidence="1 2">
    <name type="scientific">Austropuccinia psidii MF-1</name>
    <dbReference type="NCBI Taxonomy" id="1389203"/>
    <lineage>
        <taxon>Eukaryota</taxon>
        <taxon>Fungi</taxon>
        <taxon>Dikarya</taxon>
        <taxon>Basidiomycota</taxon>
        <taxon>Pucciniomycotina</taxon>
        <taxon>Pucciniomycetes</taxon>
        <taxon>Pucciniales</taxon>
        <taxon>Sphaerophragmiaceae</taxon>
        <taxon>Austropuccinia</taxon>
    </lineage>
</organism>
<dbReference type="EMBL" id="AVOT02001133">
    <property type="protein sequence ID" value="MBW0465815.1"/>
    <property type="molecule type" value="Genomic_DNA"/>
</dbReference>
<evidence type="ECO:0000313" key="2">
    <source>
        <dbReference type="Proteomes" id="UP000765509"/>
    </source>
</evidence>
<comment type="caution">
    <text evidence="1">The sequence shown here is derived from an EMBL/GenBank/DDBJ whole genome shotgun (WGS) entry which is preliminary data.</text>
</comment>
<dbReference type="Proteomes" id="UP000765509">
    <property type="component" value="Unassembled WGS sequence"/>
</dbReference>
<proteinExistence type="predicted"/>
<protein>
    <submittedName>
        <fullName evidence="1">Uncharacterized protein</fullName>
    </submittedName>
</protein>
<sequence>MPATGYGIPYYVDAPGSPLAQQPHPPTQGCFGPHYTVVPFGPPPPAVAHGVPYPAWDQNQVWGLEDYGNFLSYHIPPFMSRQKFLNYLRKKRSNDYYYKGRISDNFRIWTLYSRWVTKQSDRANKSILGRWLYDFRKFLRKLDRECTQSFKFWFMPWRLPRYR</sequence>
<evidence type="ECO:0000313" key="1">
    <source>
        <dbReference type="EMBL" id="MBW0465815.1"/>
    </source>
</evidence>
<accession>A0A9Q3BIJ8</accession>
<name>A0A9Q3BIJ8_9BASI</name>
<keyword evidence="2" id="KW-1185">Reference proteome</keyword>
<dbReference type="AlphaFoldDB" id="A0A9Q3BIJ8"/>
<gene>
    <name evidence="1" type="ORF">O181_005530</name>
</gene>
<reference evidence="1" key="1">
    <citation type="submission" date="2021-03" db="EMBL/GenBank/DDBJ databases">
        <title>Draft genome sequence of rust myrtle Austropuccinia psidii MF-1, a brazilian biotype.</title>
        <authorList>
            <person name="Quecine M.C."/>
            <person name="Pachon D.M.R."/>
            <person name="Bonatelli M.L."/>
            <person name="Correr F.H."/>
            <person name="Franceschini L.M."/>
            <person name="Leite T.F."/>
            <person name="Margarido G.R.A."/>
            <person name="Almeida C.A."/>
            <person name="Ferrarezi J.A."/>
            <person name="Labate C.A."/>
        </authorList>
    </citation>
    <scope>NUCLEOTIDE SEQUENCE</scope>
    <source>
        <strain evidence="1">MF-1</strain>
    </source>
</reference>